<organism evidence="3 4">
    <name type="scientific">Allomyces macrogynus (strain ATCC 38327)</name>
    <name type="common">Allomyces javanicus var. macrogynus</name>
    <dbReference type="NCBI Taxonomy" id="578462"/>
    <lineage>
        <taxon>Eukaryota</taxon>
        <taxon>Fungi</taxon>
        <taxon>Fungi incertae sedis</taxon>
        <taxon>Blastocladiomycota</taxon>
        <taxon>Blastocladiomycetes</taxon>
        <taxon>Blastocladiales</taxon>
        <taxon>Blastocladiaceae</taxon>
        <taxon>Allomyces</taxon>
    </lineage>
</organism>
<dbReference type="STRING" id="578462.A0A0L0SX51"/>
<dbReference type="PANTHER" id="PTHR24305:SF166">
    <property type="entry name" value="CYTOCHROME P450 12A4, MITOCHONDRIAL-RELATED"/>
    <property type="match status" value="1"/>
</dbReference>
<dbReference type="InterPro" id="IPR001128">
    <property type="entry name" value="Cyt_P450"/>
</dbReference>
<gene>
    <name evidence="3" type="ORF">AMAG_11438</name>
</gene>
<dbReference type="SUPFAM" id="SSF48264">
    <property type="entry name" value="Cytochrome P450"/>
    <property type="match status" value="1"/>
</dbReference>
<dbReference type="OMA" id="CAYGLEV"/>
<dbReference type="EMBL" id="GG745351">
    <property type="protein sequence ID" value="KNE66965.1"/>
    <property type="molecule type" value="Genomic_DNA"/>
</dbReference>
<dbReference type="GO" id="GO:0016705">
    <property type="term" value="F:oxidoreductase activity, acting on paired donors, with incorporation or reduction of molecular oxygen"/>
    <property type="evidence" value="ECO:0007669"/>
    <property type="project" value="InterPro"/>
</dbReference>
<dbReference type="PANTHER" id="PTHR24305">
    <property type="entry name" value="CYTOCHROME P450"/>
    <property type="match status" value="1"/>
</dbReference>
<evidence type="ECO:0000256" key="1">
    <source>
        <dbReference type="ARBA" id="ARBA00010617"/>
    </source>
</evidence>
<dbReference type="Pfam" id="PF00067">
    <property type="entry name" value="p450"/>
    <property type="match status" value="1"/>
</dbReference>
<keyword evidence="4" id="KW-1185">Reference proteome</keyword>
<dbReference type="InterPro" id="IPR002401">
    <property type="entry name" value="Cyt_P450_E_grp-I"/>
</dbReference>
<sequence length="448" mass="49724">MQRYLVGHALESSPHLFSEERGLQQLPLLHGEEVEGWDRVDAPMVYLWRLFLGIPVLSLVDPKALHTIFALISYSFVKPKNPVKFVSSITGDMGLIMGDVHKRHRRIANPLFAAKTLKKLVPVILASLDQLCALVDKQPESTSHPFHQLSNRLTLNVLGHTAMDYTFDAFNGGSCVTSAYKDMMLGVELTPWTLLTVQFPSTFGKIPTPTRRRFQTGFNIIESVVKDVLQNAAKSPDGYTLFHELLRQNEGNVLSEHELVCEVRTFLAAGHEMTASVLASLVLLLAQHPGIQQELRDEVETVAALEDYDALAKLPLLNMVLNETLRLCPAAVVAYCEATTDMTLPMTALGAIEIPAGTRIEIPIRPIHLDPSIWGDDAAAWDPHRWDTIDQVHGTGDVSSAANRIVNGRRQIGQYDFIPFLAGPRACIGRQFALMELRLFVAGLIRRA</sequence>
<name>A0A0L0SX51_ALLM3</name>
<accession>A0A0L0SX51</accession>
<dbReference type="InterPro" id="IPR050121">
    <property type="entry name" value="Cytochrome_P450_monoxygenase"/>
</dbReference>
<keyword evidence="2" id="KW-0408">Iron</keyword>
<feature type="binding site" description="axial binding residue" evidence="2">
    <location>
        <position position="427"/>
    </location>
    <ligand>
        <name>heme</name>
        <dbReference type="ChEBI" id="CHEBI:30413"/>
    </ligand>
    <ligandPart>
        <name>Fe</name>
        <dbReference type="ChEBI" id="CHEBI:18248"/>
    </ligandPart>
</feature>
<comment type="cofactor">
    <cofactor evidence="2">
        <name>heme</name>
        <dbReference type="ChEBI" id="CHEBI:30413"/>
    </cofactor>
</comment>
<dbReference type="OrthoDB" id="3934656at2759"/>
<dbReference type="eggNOG" id="KOG0157">
    <property type="taxonomic scope" value="Eukaryota"/>
</dbReference>
<dbReference type="GO" id="GO:0004497">
    <property type="term" value="F:monooxygenase activity"/>
    <property type="evidence" value="ECO:0007669"/>
    <property type="project" value="InterPro"/>
</dbReference>
<evidence type="ECO:0000313" key="3">
    <source>
        <dbReference type="EMBL" id="KNE66965.1"/>
    </source>
</evidence>
<keyword evidence="2" id="KW-0479">Metal-binding</keyword>
<dbReference type="GO" id="GO:0005506">
    <property type="term" value="F:iron ion binding"/>
    <property type="evidence" value="ECO:0007669"/>
    <property type="project" value="InterPro"/>
</dbReference>
<evidence type="ECO:0008006" key="5">
    <source>
        <dbReference type="Google" id="ProtNLM"/>
    </source>
</evidence>
<dbReference type="InterPro" id="IPR036396">
    <property type="entry name" value="Cyt_P450_sf"/>
</dbReference>
<dbReference type="VEuPathDB" id="FungiDB:AMAG_11438"/>
<reference evidence="3 4" key="1">
    <citation type="submission" date="2009-11" db="EMBL/GenBank/DDBJ databases">
        <title>Annotation of Allomyces macrogynus ATCC 38327.</title>
        <authorList>
            <consortium name="The Broad Institute Genome Sequencing Platform"/>
            <person name="Russ C."/>
            <person name="Cuomo C."/>
            <person name="Burger G."/>
            <person name="Gray M.W."/>
            <person name="Holland P.W.H."/>
            <person name="King N."/>
            <person name="Lang F.B.F."/>
            <person name="Roger A.J."/>
            <person name="Ruiz-Trillo I."/>
            <person name="Young S.K."/>
            <person name="Zeng Q."/>
            <person name="Gargeya S."/>
            <person name="Fitzgerald M."/>
            <person name="Haas B."/>
            <person name="Abouelleil A."/>
            <person name="Alvarado L."/>
            <person name="Arachchi H.M."/>
            <person name="Berlin A."/>
            <person name="Chapman S.B."/>
            <person name="Gearin G."/>
            <person name="Goldberg J."/>
            <person name="Griggs A."/>
            <person name="Gujja S."/>
            <person name="Hansen M."/>
            <person name="Heiman D."/>
            <person name="Howarth C."/>
            <person name="Larimer J."/>
            <person name="Lui A."/>
            <person name="MacDonald P.J.P."/>
            <person name="McCowen C."/>
            <person name="Montmayeur A."/>
            <person name="Murphy C."/>
            <person name="Neiman D."/>
            <person name="Pearson M."/>
            <person name="Priest M."/>
            <person name="Roberts A."/>
            <person name="Saif S."/>
            <person name="Shea T."/>
            <person name="Sisk P."/>
            <person name="Stolte C."/>
            <person name="Sykes S."/>
            <person name="Wortman J."/>
            <person name="Nusbaum C."/>
            <person name="Birren B."/>
        </authorList>
    </citation>
    <scope>NUCLEOTIDE SEQUENCE [LARGE SCALE GENOMIC DNA]</scope>
    <source>
        <strain evidence="3 4">ATCC 38327</strain>
    </source>
</reference>
<evidence type="ECO:0000256" key="2">
    <source>
        <dbReference type="PIRSR" id="PIRSR602401-1"/>
    </source>
</evidence>
<dbReference type="GO" id="GO:0020037">
    <property type="term" value="F:heme binding"/>
    <property type="evidence" value="ECO:0007669"/>
    <property type="project" value="InterPro"/>
</dbReference>
<comment type="similarity">
    <text evidence="1">Belongs to the cytochrome P450 family.</text>
</comment>
<protein>
    <recommendedName>
        <fullName evidence="5">Cytochrome P450</fullName>
    </recommendedName>
</protein>
<reference evidence="4" key="2">
    <citation type="submission" date="2009-11" db="EMBL/GenBank/DDBJ databases">
        <title>The Genome Sequence of Allomyces macrogynus strain ATCC 38327.</title>
        <authorList>
            <consortium name="The Broad Institute Genome Sequencing Platform"/>
            <person name="Russ C."/>
            <person name="Cuomo C."/>
            <person name="Shea T."/>
            <person name="Young S.K."/>
            <person name="Zeng Q."/>
            <person name="Koehrsen M."/>
            <person name="Haas B."/>
            <person name="Borodovsky M."/>
            <person name="Guigo R."/>
            <person name="Alvarado L."/>
            <person name="Berlin A."/>
            <person name="Borenstein D."/>
            <person name="Chen Z."/>
            <person name="Engels R."/>
            <person name="Freedman E."/>
            <person name="Gellesch M."/>
            <person name="Goldberg J."/>
            <person name="Griggs A."/>
            <person name="Gujja S."/>
            <person name="Heiman D."/>
            <person name="Hepburn T."/>
            <person name="Howarth C."/>
            <person name="Jen D."/>
            <person name="Larson L."/>
            <person name="Lewis B."/>
            <person name="Mehta T."/>
            <person name="Park D."/>
            <person name="Pearson M."/>
            <person name="Roberts A."/>
            <person name="Saif S."/>
            <person name="Shenoy N."/>
            <person name="Sisk P."/>
            <person name="Stolte C."/>
            <person name="Sykes S."/>
            <person name="Walk T."/>
            <person name="White J."/>
            <person name="Yandava C."/>
            <person name="Burger G."/>
            <person name="Gray M.W."/>
            <person name="Holland P.W.H."/>
            <person name="King N."/>
            <person name="Lang F.B.F."/>
            <person name="Roger A.J."/>
            <person name="Ruiz-Trillo I."/>
            <person name="Lander E."/>
            <person name="Nusbaum C."/>
        </authorList>
    </citation>
    <scope>NUCLEOTIDE SEQUENCE [LARGE SCALE GENOMIC DNA]</scope>
    <source>
        <strain evidence="4">ATCC 38327</strain>
    </source>
</reference>
<dbReference type="PRINTS" id="PR00463">
    <property type="entry name" value="EP450I"/>
</dbReference>
<evidence type="ECO:0000313" key="4">
    <source>
        <dbReference type="Proteomes" id="UP000054350"/>
    </source>
</evidence>
<dbReference type="Gene3D" id="1.10.630.10">
    <property type="entry name" value="Cytochrome P450"/>
    <property type="match status" value="1"/>
</dbReference>
<dbReference type="AlphaFoldDB" id="A0A0L0SX51"/>
<proteinExistence type="inferred from homology"/>
<dbReference type="Proteomes" id="UP000054350">
    <property type="component" value="Unassembled WGS sequence"/>
</dbReference>
<keyword evidence="2" id="KW-0349">Heme</keyword>
<dbReference type="PRINTS" id="PR00385">
    <property type="entry name" value="P450"/>
</dbReference>